<evidence type="ECO:0000313" key="2">
    <source>
        <dbReference type="Proteomes" id="UP000257039"/>
    </source>
</evidence>
<name>A0A4P9VR75_9GAMM</name>
<comment type="caution">
    <text evidence="1">The sequence shown here is derived from an EMBL/GenBank/DDBJ whole genome shotgun (WGS) entry which is preliminary data.</text>
</comment>
<organism evidence="1 2">
    <name type="scientific">Zooshikella ganghwensis</name>
    <dbReference type="NCBI Taxonomy" id="202772"/>
    <lineage>
        <taxon>Bacteria</taxon>
        <taxon>Pseudomonadati</taxon>
        <taxon>Pseudomonadota</taxon>
        <taxon>Gammaproteobacteria</taxon>
        <taxon>Oceanospirillales</taxon>
        <taxon>Zooshikellaceae</taxon>
        <taxon>Zooshikella</taxon>
    </lineage>
</organism>
<keyword evidence="2" id="KW-1185">Reference proteome</keyword>
<dbReference type="Proteomes" id="UP000257039">
    <property type="component" value="Unassembled WGS sequence"/>
</dbReference>
<dbReference type="EMBL" id="NDXW01000001">
    <property type="protein sequence ID" value="RDH44612.1"/>
    <property type="molecule type" value="Genomic_DNA"/>
</dbReference>
<sequence length="141" mass="15843">MDLIFEPFVGLGPLKIGMSKSEVESLQVEISGIGDCNYQDGKLSAFTIYPADVEHLIIAGEDVLKMDKLSAALHFANQSTDYGQAQGGSLYFMDLGCAILQFESPSREFLFFAREYHSGEPLREMTPYSIESYYEDNTWEE</sequence>
<reference evidence="1 2" key="1">
    <citation type="submission" date="2017-04" db="EMBL/GenBank/DDBJ databases">
        <title>Draft genome sequence of Zooshikella ganghwensis VG4 isolated from Red Sea sediments.</title>
        <authorList>
            <person name="Rehman Z."/>
            <person name="Alam I."/>
            <person name="Kamau A."/>
            <person name="Bajic V."/>
            <person name="Leiknes T."/>
        </authorList>
    </citation>
    <scope>NUCLEOTIDE SEQUENCE [LARGE SCALE GENOMIC DNA]</scope>
    <source>
        <strain evidence="1 2">VG4</strain>
    </source>
</reference>
<evidence type="ECO:0000313" key="1">
    <source>
        <dbReference type="EMBL" id="RDH44612.1"/>
    </source>
</evidence>
<gene>
    <name evidence="1" type="ORF">B9G39_14865</name>
</gene>
<protein>
    <submittedName>
        <fullName evidence="1">Uncharacterized protein</fullName>
    </submittedName>
</protein>
<proteinExistence type="predicted"/>
<dbReference type="AlphaFoldDB" id="A0A4P9VR75"/>
<dbReference type="RefSeq" id="WP_094787730.1">
    <property type="nucleotide sequence ID" value="NZ_NDXW01000001.1"/>
</dbReference>
<accession>A0A4P9VR75</accession>